<dbReference type="EMBL" id="BPLR01014937">
    <property type="protein sequence ID" value="GIY72371.1"/>
    <property type="molecule type" value="Genomic_DNA"/>
</dbReference>
<protein>
    <submittedName>
        <fullName evidence="2">Uncharacterized protein</fullName>
    </submittedName>
</protein>
<evidence type="ECO:0000313" key="3">
    <source>
        <dbReference type="Proteomes" id="UP001054945"/>
    </source>
</evidence>
<name>A0AAV4VQA2_CAEEX</name>
<accession>A0AAV4VQA2</accession>
<keyword evidence="3" id="KW-1185">Reference proteome</keyword>
<sequence length="75" mass="8645">MNEKKIPNFPKLPTPVDADSDNEKLFRNKGSGILRPAGNCEGKQRGQTALQHYYALKRVREGNRRVFNFLQKRSN</sequence>
<reference evidence="2 3" key="1">
    <citation type="submission" date="2021-06" db="EMBL/GenBank/DDBJ databases">
        <title>Caerostris extrusa draft genome.</title>
        <authorList>
            <person name="Kono N."/>
            <person name="Arakawa K."/>
        </authorList>
    </citation>
    <scope>NUCLEOTIDE SEQUENCE [LARGE SCALE GENOMIC DNA]</scope>
</reference>
<comment type="caution">
    <text evidence="2">The sequence shown here is derived from an EMBL/GenBank/DDBJ whole genome shotgun (WGS) entry which is preliminary data.</text>
</comment>
<dbReference type="AlphaFoldDB" id="A0AAV4VQA2"/>
<proteinExistence type="predicted"/>
<evidence type="ECO:0000313" key="2">
    <source>
        <dbReference type="EMBL" id="GIY72371.1"/>
    </source>
</evidence>
<evidence type="ECO:0000256" key="1">
    <source>
        <dbReference type="SAM" id="MobiDB-lite"/>
    </source>
</evidence>
<gene>
    <name evidence="2" type="ORF">CEXT_786071</name>
</gene>
<feature type="region of interest" description="Disordered" evidence="1">
    <location>
        <begin position="1"/>
        <end position="22"/>
    </location>
</feature>
<dbReference type="Proteomes" id="UP001054945">
    <property type="component" value="Unassembled WGS sequence"/>
</dbReference>
<organism evidence="2 3">
    <name type="scientific">Caerostris extrusa</name>
    <name type="common">Bark spider</name>
    <name type="synonym">Caerostris bankana</name>
    <dbReference type="NCBI Taxonomy" id="172846"/>
    <lineage>
        <taxon>Eukaryota</taxon>
        <taxon>Metazoa</taxon>
        <taxon>Ecdysozoa</taxon>
        <taxon>Arthropoda</taxon>
        <taxon>Chelicerata</taxon>
        <taxon>Arachnida</taxon>
        <taxon>Araneae</taxon>
        <taxon>Araneomorphae</taxon>
        <taxon>Entelegynae</taxon>
        <taxon>Araneoidea</taxon>
        <taxon>Araneidae</taxon>
        <taxon>Caerostris</taxon>
    </lineage>
</organism>